<protein>
    <submittedName>
        <fullName evidence="5">Ribosomal protein L3</fullName>
    </submittedName>
</protein>
<reference evidence="5" key="2">
    <citation type="submission" date="2025-09" db="UniProtKB">
        <authorList>
            <consortium name="Ensembl"/>
        </authorList>
    </citation>
    <scope>IDENTIFICATION</scope>
</reference>
<dbReference type="PANTHER" id="PTHR11363">
    <property type="entry name" value="60S RIBOSOMAL PROTEIN L3-RELATED"/>
    <property type="match status" value="1"/>
</dbReference>
<keyword evidence="3" id="KW-0687">Ribonucleoprotein</keyword>
<dbReference type="AlphaFoldDB" id="A0A8C4QDX6"/>
<dbReference type="GO" id="GO:0006412">
    <property type="term" value="P:translation"/>
    <property type="evidence" value="ECO:0007669"/>
    <property type="project" value="InterPro"/>
</dbReference>
<evidence type="ECO:0000313" key="6">
    <source>
        <dbReference type="Proteomes" id="UP000694388"/>
    </source>
</evidence>
<accession>A0A8C4QDX6</accession>
<dbReference type="InterPro" id="IPR009000">
    <property type="entry name" value="Transl_B-barrel_sf"/>
</dbReference>
<comment type="similarity">
    <text evidence="1">Belongs to the universal ribosomal protein uL3 family.</text>
</comment>
<dbReference type="GO" id="GO:0003723">
    <property type="term" value="F:RNA binding"/>
    <property type="evidence" value="ECO:0007669"/>
    <property type="project" value="TreeGrafter"/>
</dbReference>
<feature type="region of interest" description="Disordered" evidence="4">
    <location>
        <begin position="1"/>
        <end position="37"/>
    </location>
</feature>
<dbReference type="Gene3D" id="2.40.30.10">
    <property type="entry name" value="Translation factors"/>
    <property type="match status" value="1"/>
</dbReference>
<keyword evidence="6" id="KW-1185">Reference proteome</keyword>
<organism evidence="5 6">
    <name type="scientific">Eptatretus burgeri</name>
    <name type="common">Inshore hagfish</name>
    <dbReference type="NCBI Taxonomy" id="7764"/>
    <lineage>
        <taxon>Eukaryota</taxon>
        <taxon>Metazoa</taxon>
        <taxon>Chordata</taxon>
        <taxon>Craniata</taxon>
        <taxon>Vertebrata</taxon>
        <taxon>Cyclostomata</taxon>
        <taxon>Myxini</taxon>
        <taxon>Myxiniformes</taxon>
        <taxon>Myxinidae</taxon>
        <taxon>Eptatretinae</taxon>
        <taxon>Eptatretus</taxon>
    </lineage>
</organism>
<dbReference type="Proteomes" id="UP000694388">
    <property type="component" value="Unplaced"/>
</dbReference>
<reference evidence="5" key="1">
    <citation type="submission" date="2025-08" db="UniProtKB">
        <authorList>
            <consortium name="Ensembl"/>
        </authorList>
    </citation>
    <scope>IDENTIFICATION</scope>
</reference>
<dbReference type="GO" id="GO:0003735">
    <property type="term" value="F:structural constituent of ribosome"/>
    <property type="evidence" value="ECO:0007669"/>
    <property type="project" value="InterPro"/>
</dbReference>
<evidence type="ECO:0000256" key="4">
    <source>
        <dbReference type="SAM" id="MobiDB-lite"/>
    </source>
</evidence>
<dbReference type="FunFam" id="2.40.30.10:FF:000351">
    <property type="entry name" value="Ribosomal protein L3"/>
    <property type="match status" value="2"/>
</dbReference>
<dbReference type="PANTHER" id="PTHR11363:SF5">
    <property type="entry name" value="LARGE RIBOSOMAL SUBUNIT PROTEIN UL3"/>
    <property type="match status" value="1"/>
</dbReference>
<dbReference type="SUPFAM" id="SSF50447">
    <property type="entry name" value="Translation proteins"/>
    <property type="match status" value="1"/>
</dbReference>
<feature type="compositionally biased region" description="Basic residues" evidence="4">
    <location>
        <begin position="18"/>
        <end position="31"/>
    </location>
</feature>
<dbReference type="InterPro" id="IPR000597">
    <property type="entry name" value="Ribosomal_uL3"/>
</dbReference>
<evidence type="ECO:0000256" key="2">
    <source>
        <dbReference type="ARBA" id="ARBA00022980"/>
    </source>
</evidence>
<dbReference type="OMA" id="MFAEHIS"/>
<evidence type="ECO:0000313" key="5">
    <source>
        <dbReference type="Ensembl" id="ENSEBUP00000014008.1"/>
    </source>
</evidence>
<dbReference type="GeneTree" id="ENSGT00390000017606"/>
<dbReference type="Pfam" id="PF00297">
    <property type="entry name" value="Ribosomal_L3"/>
    <property type="match status" value="1"/>
</dbReference>
<dbReference type="InterPro" id="IPR045077">
    <property type="entry name" value="L3_arc_euk"/>
</dbReference>
<keyword evidence="2" id="KW-0689">Ribosomal protein</keyword>
<evidence type="ECO:0000256" key="3">
    <source>
        <dbReference type="ARBA" id="ARBA00023274"/>
    </source>
</evidence>
<dbReference type="GO" id="GO:0022625">
    <property type="term" value="C:cytosolic large ribosomal subunit"/>
    <property type="evidence" value="ECO:0007669"/>
    <property type="project" value="TreeGrafter"/>
</dbReference>
<proteinExistence type="inferred from homology"/>
<name>A0A8C4QDX6_EPTBU</name>
<evidence type="ECO:0000256" key="1">
    <source>
        <dbReference type="ARBA" id="ARBA00006540"/>
    </source>
</evidence>
<dbReference type="GO" id="GO:0031017">
    <property type="term" value="P:exocrine pancreas development"/>
    <property type="evidence" value="ECO:0007669"/>
    <property type="project" value="Ensembl"/>
</dbReference>
<dbReference type="Ensembl" id="ENSEBUT00000014585.1">
    <property type="protein sequence ID" value="ENSEBUP00000014008.1"/>
    <property type="gene ID" value="ENSEBUG00000008831.1"/>
</dbReference>
<sequence>MSHRKFSAPRHGSLGFLPRKRCSHHRGRIRSFPKDDPSKPVHLTAFMGYKAGMTHVVREVDRPGSKVNKKEVVEAVTIVDAPQMIIVGVVGYIQTPRGLRSLKAIFAEHLSDECRRRFYKNWYKSRKKAFTKACKKWQDEDGKKQIEKEFNNNASTDHDLSDKSITPLGGFPHYGEVRNDFVMLKGCVVGTKKRVLTLRKSMQSQTSRRALEKIELKFIDTTSKFGHGRFQTLEEKRAFMGPLKRDLVKDDVIA</sequence>